<proteinExistence type="predicted"/>
<evidence type="ECO:0000313" key="2">
    <source>
        <dbReference type="EMBL" id="MPC47016.1"/>
    </source>
</evidence>
<evidence type="ECO:0000256" key="1">
    <source>
        <dbReference type="SAM" id="MobiDB-lite"/>
    </source>
</evidence>
<protein>
    <submittedName>
        <fullName evidence="2">Uncharacterized protein</fullName>
    </submittedName>
</protein>
<organism evidence="2 3">
    <name type="scientific">Portunus trituberculatus</name>
    <name type="common">Swimming crab</name>
    <name type="synonym">Neptunus trituberculatus</name>
    <dbReference type="NCBI Taxonomy" id="210409"/>
    <lineage>
        <taxon>Eukaryota</taxon>
        <taxon>Metazoa</taxon>
        <taxon>Ecdysozoa</taxon>
        <taxon>Arthropoda</taxon>
        <taxon>Crustacea</taxon>
        <taxon>Multicrustacea</taxon>
        <taxon>Malacostraca</taxon>
        <taxon>Eumalacostraca</taxon>
        <taxon>Eucarida</taxon>
        <taxon>Decapoda</taxon>
        <taxon>Pleocyemata</taxon>
        <taxon>Brachyura</taxon>
        <taxon>Eubrachyura</taxon>
        <taxon>Portunoidea</taxon>
        <taxon>Portunidae</taxon>
        <taxon>Portuninae</taxon>
        <taxon>Portunus</taxon>
    </lineage>
</organism>
<accession>A0A5B7FNA7</accession>
<name>A0A5B7FNA7_PORTR</name>
<dbReference type="EMBL" id="VSRR010007500">
    <property type="protein sequence ID" value="MPC47016.1"/>
    <property type="molecule type" value="Genomic_DNA"/>
</dbReference>
<feature type="compositionally biased region" description="Basic and acidic residues" evidence="1">
    <location>
        <begin position="46"/>
        <end position="55"/>
    </location>
</feature>
<reference evidence="2 3" key="1">
    <citation type="submission" date="2019-05" db="EMBL/GenBank/DDBJ databases">
        <title>Another draft genome of Portunus trituberculatus and its Hox gene families provides insights of decapod evolution.</title>
        <authorList>
            <person name="Jeong J.-H."/>
            <person name="Song I."/>
            <person name="Kim S."/>
            <person name="Choi T."/>
            <person name="Kim D."/>
            <person name="Ryu S."/>
            <person name="Kim W."/>
        </authorList>
    </citation>
    <scope>NUCLEOTIDE SEQUENCE [LARGE SCALE GENOMIC DNA]</scope>
    <source>
        <tissue evidence="2">Muscle</tissue>
    </source>
</reference>
<sequence length="74" mass="7970">MQRRSGVTATRDTAGTDVAPPDDTDGSLSAAPCPELLRRQPRRSKGVQDLREARKTPGSGVEPHRRTAEGSGWD</sequence>
<gene>
    <name evidence="2" type="ORF">E2C01_040750</name>
</gene>
<keyword evidence="3" id="KW-1185">Reference proteome</keyword>
<dbReference type="Proteomes" id="UP000324222">
    <property type="component" value="Unassembled WGS sequence"/>
</dbReference>
<evidence type="ECO:0000313" key="3">
    <source>
        <dbReference type="Proteomes" id="UP000324222"/>
    </source>
</evidence>
<dbReference type="AlphaFoldDB" id="A0A5B7FNA7"/>
<comment type="caution">
    <text evidence="2">The sequence shown here is derived from an EMBL/GenBank/DDBJ whole genome shotgun (WGS) entry which is preliminary data.</text>
</comment>
<feature type="compositionally biased region" description="Polar residues" evidence="1">
    <location>
        <begin position="1"/>
        <end position="13"/>
    </location>
</feature>
<feature type="region of interest" description="Disordered" evidence="1">
    <location>
        <begin position="1"/>
        <end position="74"/>
    </location>
</feature>